<protein>
    <recommendedName>
        <fullName evidence="3">Integrase catalytic domain-containing protein</fullName>
    </recommendedName>
</protein>
<sequence length="174" mass="20045">MTEPIATITTKRVRKFYWMKLIFHFARLVAEFCSQLGIKHSITLVDHPQTNEQAESANKEKARRGQGTIGKRVIASIIVVSYNITLNHIGNPIPTNIWCGRDDPGGNRGTISMRSLISIFSKRERDESKFRFVIKAYVKEYAAKVSATRKYNAKVFPKMFRKRDLDLKRVLKDL</sequence>
<dbReference type="Gene3D" id="3.30.420.10">
    <property type="entry name" value="Ribonuclease H-like superfamily/Ribonuclease H"/>
    <property type="match status" value="1"/>
</dbReference>
<keyword evidence="2" id="KW-1185">Reference proteome</keyword>
<organism evidence="1 2">
    <name type="scientific">Mucuna pruriens</name>
    <name type="common">Velvet bean</name>
    <name type="synonym">Dolichos pruriens</name>
    <dbReference type="NCBI Taxonomy" id="157652"/>
    <lineage>
        <taxon>Eukaryota</taxon>
        <taxon>Viridiplantae</taxon>
        <taxon>Streptophyta</taxon>
        <taxon>Embryophyta</taxon>
        <taxon>Tracheophyta</taxon>
        <taxon>Spermatophyta</taxon>
        <taxon>Magnoliopsida</taxon>
        <taxon>eudicotyledons</taxon>
        <taxon>Gunneridae</taxon>
        <taxon>Pentapetalae</taxon>
        <taxon>rosids</taxon>
        <taxon>fabids</taxon>
        <taxon>Fabales</taxon>
        <taxon>Fabaceae</taxon>
        <taxon>Papilionoideae</taxon>
        <taxon>50 kb inversion clade</taxon>
        <taxon>NPAAA clade</taxon>
        <taxon>indigoferoid/millettioid clade</taxon>
        <taxon>Phaseoleae</taxon>
        <taxon>Mucuna</taxon>
    </lineage>
</organism>
<dbReference type="Proteomes" id="UP000257109">
    <property type="component" value="Unassembled WGS sequence"/>
</dbReference>
<evidence type="ECO:0000313" key="2">
    <source>
        <dbReference type="Proteomes" id="UP000257109"/>
    </source>
</evidence>
<feature type="non-terminal residue" evidence="1">
    <location>
        <position position="174"/>
    </location>
</feature>
<dbReference type="InterPro" id="IPR036397">
    <property type="entry name" value="RNaseH_sf"/>
</dbReference>
<reference evidence="1" key="1">
    <citation type="submission" date="2018-05" db="EMBL/GenBank/DDBJ databases">
        <title>Draft genome of Mucuna pruriens seed.</title>
        <authorList>
            <person name="Nnadi N.E."/>
            <person name="Vos R."/>
            <person name="Hasami M.H."/>
            <person name="Devisetty U.K."/>
            <person name="Aguiy J.C."/>
        </authorList>
    </citation>
    <scope>NUCLEOTIDE SEQUENCE [LARGE SCALE GENOMIC DNA]</scope>
    <source>
        <strain evidence="1">JCA_2017</strain>
    </source>
</reference>
<dbReference type="EMBL" id="QJKJ01011586">
    <property type="protein sequence ID" value="RDX70745.1"/>
    <property type="molecule type" value="Genomic_DNA"/>
</dbReference>
<feature type="non-terminal residue" evidence="1">
    <location>
        <position position="1"/>
    </location>
</feature>
<evidence type="ECO:0000313" key="1">
    <source>
        <dbReference type="EMBL" id="RDX70745.1"/>
    </source>
</evidence>
<gene>
    <name evidence="1" type="ORF">CR513_49984</name>
</gene>
<comment type="caution">
    <text evidence="1">The sequence shown here is derived from an EMBL/GenBank/DDBJ whole genome shotgun (WGS) entry which is preliminary data.</text>
</comment>
<dbReference type="SUPFAM" id="SSF53098">
    <property type="entry name" value="Ribonuclease H-like"/>
    <property type="match status" value="1"/>
</dbReference>
<proteinExistence type="predicted"/>
<name>A0A371EXF6_MUCPR</name>
<dbReference type="AlphaFoldDB" id="A0A371EXF6"/>
<dbReference type="InterPro" id="IPR012337">
    <property type="entry name" value="RNaseH-like_sf"/>
</dbReference>
<dbReference type="OrthoDB" id="1433105at2759"/>
<evidence type="ECO:0008006" key="3">
    <source>
        <dbReference type="Google" id="ProtNLM"/>
    </source>
</evidence>
<accession>A0A371EXF6</accession>
<dbReference type="GO" id="GO:0003676">
    <property type="term" value="F:nucleic acid binding"/>
    <property type="evidence" value="ECO:0007669"/>
    <property type="project" value="InterPro"/>
</dbReference>